<dbReference type="Gene3D" id="2.120.10.10">
    <property type="match status" value="1"/>
</dbReference>
<name>A0AAJ6GF89_BRAPL</name>
<dbReference type="GO" id="GO:0016787">
    <property type="term" value="F:hydrolase activity"/>
    <property type="evidence" value="ECO:0007669"/>
    <property type="project" value="UniProtKB-KW"/>
</dbReference>
<dbReference type="CDD" id="cd15482">
    <property type="entry name" value="Sialidase_non-viral"/>
    <property type="match status" value="1"/>
</dbReference>
<protein>
    <submittedName>
        <fullName evidence="1">Glycoside hydrolase</fullName>
    </submittedName>
</protein>
<sequence length="444" mass="48199">MKKYILSSLFLLIIILLIVSCGTDYMLSSFYLRKKDFEWLVSPSEQASIDTKVQLTGDLSSQNTSPSVLATPANYIIVIYERRTTDRMDIIGVDGVDTVDVYASISTDAETFSPNTKVVGGKYSISSFDSHGSPISFVDKDGNVVVLAVGGIGFGNNTDANKLTPISVSISSNNGQVWTDWEDVDTNVFKTLSDKGYNRYYTNPGNGKTLKNGTLACIIDYRKHNNGDKNKADGFAIFYSTNDGKDWQIGASMNYTGNHRFARIIAENSDGSLLIAAVPNVGNNGYTNNGDLAWYKLDSLNGTITPITVTGLPQNNGGTISGDNCTFTQNGYKKSGILLAHSFPDRKYTNAAGKEINIPTSSALSMSEDGGQSWTLITNIVGTGPQDKASFRQSLMVLKDGTIANAYEEGDGSEITSAFSSFFIVYRRFSLESISKGVYKYEGL</sequence>
<keyword evidence="1" id="KW-0378">Hydrolase</keyword>
<dbReference type="Proteomes" id="UP001242021">
    <property type="component" value="Chromosome"/>
</dbReference>
<dbReference type="InterPro" id="IPR036278">
    <property type="entry name" value="Sialidase_sf"/>
</dbReference>
<gene>
    <name evidence="1" type="ORF">NEH99_04485</name>
</gene>
<organism evidence="1 2">
    <name type="scientific">Brachyspira pilosicoli</name>
    <name type="common">Serpulina pilosicoli</name>
    <dbReference type="NCBI Taxonomy" id="52584"/>
    <lineage>
        <taxon>Bacteria</taxon>
        <taxon>Pseudomonadati</taxon>
        <taxon>Spirochaetota</taxon>
        <taxon>Spirochaetia</taxon>
        <taxon>Brachyspirales</taxon>
        <taxon>Brachyspiraceae</taxon>
        <taxon>Brachyspira</taxon>
    </lineage>
</organism>
<dbReference type="SUPFAM" id="SSF50939">
    <property type="entry name" value="Sialidases"/>
    <property type="match status" value="1"/>
</dbReference>
<dbReference type="AlphaFoldDB" id="A0AAJ6GF89"/>
<evidence type="ECO:0000313" key="2">
    <source>
        <dbReference type="Proteomes" id="UP001242021"/>
    </source>
</evidence>
<reference evidence="1" key="1">
    <citation type="submission" date="2022-06" db="EMBL/GenBank/DDBJ databases">
        <title>Brachyspira pilosicoli from pigs in Switzerland.</title>
        <authorList>
            <person name="Schmitt S."/>
            <person name="Arnold M."/>
            <person name="Rossano A."/>
            <person name="Perreten V."/>
        </authorList>
    </citation>
    <scope>NUCLEOTIDE SEQUENCE</scope>
    <source>
        <strain evidence="1">MEI4028</strain>
    </source>
</reference>
<dbReference type="EMBL" id="CP098754">
    <property type="protein sequence ID" value="WIH95806.1"/>
    <property type="molecule type" value="Genomic_DNA"/>
</dbReference>
<dbReference type="PROSITE" id="PS51257">
    <property type="entry name" value="PROKAR_LIPOPROTEIN"/>
    <property type="match status" value="1"/>
</dbReference>
<accession>A0AAJ6GF89</accession>
<evidence type="ECO:0000313" key="1">
    <source>
        <dbReference type="EMBL" id="WIH95806.1"/>
    </source>
</evidence>
<dbReference type="RefSeq" id="WP_284603249.1">
    <property type="nucleotide sequence ID" value="NZ_CP098754.1"/>
</dbReference>
<proteinExistence type="predicted"/>